<reference evidence="4 5" key="1">
    <citation type="journal article" date="2021" name="Cell">
        <title>Tracing the genetic footprints of vertebrate landing in non-teleost ray-finned fishes.</title>
        <authorList>
            <person name="Bi X."/>
            <person name="Wang K."/>
            <person name="Yang L."/>
            <person name="Pan H."/>
            <person name="Jiang H."/>
            <person name="Wei Q."/>
            <person name="Fang M."/>
            <person name="Yu H."/>
            <person name="Zhu C."/>
            <person name="Cai Y."/>
            <person name="He Y."/>
            <person name="Gan X."/>
            <person name="Zeng H."/>
            <person name="Yu D."/>
            <person name="Zhu Y."/>
            <person name="Jiang H."/>
            <person name="Qiu Q."/>
            <person name="Yang H."/>
            <person name="Zhang Y.E."/>
            <person name="Wang W."/>
            <person name="Zhu M."/>
            <person name="He S."/>
            <person name="Zhang G."/>
        </authorList>
    </citation>
    <scope>NUCLEOTIDE SEQUENCE [LARGE SCALE GENOMIC DNA]</scope>
    <source>
        <strain evidence="4">Bchr_013</strain>
    </source>
</reference>
<evidence type="ECO:0000256" key="1">
    <source>
        <dbReference type="ARBA" id="ARBA00023157"/>
    </source>
</evidence>
<dbReference type="Proteomes" id="UP000886611">
    <property type="component" value="Unassembled WGS sequence"/>
</dbReference>
<keyword evidence="1" id="KW-1015">Disulfide bond</keyword>
<evidence type="ECO:0000313" key="5">
    <source>
        <dbReference type="Proteomes" id="UP000886611"/>
    </source>
</evidence>
<evidence type="ECO:0000259" key="3">
    <source>
        <dbReference type="Pfam" id="PF01562"/>
    </source>
</evidence>
<name>A0A8X7XFV2_POLSE</name>
<dbReference type="Pfam" id="PF01562">
    <property type="entry name" value="Pep_M12B_propep"/>
    <property type="match status" value="1"/>
</dbReference>
<feature type="non-terminal residue" evidence="4">
    <location>
        <position position="153"/>
    </location>
</feature>
<feature type="domain" description="Peptidase M12B propeptide" evidence="3">
    <location>
        <begin position="4"/>
        <end position="61"/>
    </location>
</feature>
<evidence type="ECO:0000313" key="4">
    <source>
        <dbReference type="EMBL" id="KAG2465272.1"/>
    </source>
</evidence>
<sequence>MADASIHLKLHGFGQDFHLELQSSKNLLAPGFMIQMLGKNGTTHVETYKEDDLCFYQGSLRSKMNSSVALSTCNGMWQLAPFIRHPEVLQVLDETFLAALLGVAEELPIRAQQLLLQHPLVTLADPIRAAPNSNSHEALWESEASLQPRGAAM</sequence>
<protein>
    <submittedName>
        <fullName evidence="4">ATS16 metalloproteinase</fullName>
    </submittedName>
</protein>
<organism evidence="4 5">
    <name type="scientific">Polypterus senegalus</name>
    <name type="common">Senegal bichir</name>
    <dbReference type="NCBI Taxonomy" id="55291"/>
    <lineage>
        <taxon>Eukaryota</taxon>
        <taxon>Metazoa</taxon>
        <taxon>Chordata</taxon>
        <taxon>Craniata</taxon>
        <taxon>Vertebrata</taxon>
        <taxon>Euteleostomi</taxon>
        <taxon>Actinopterygii</taxon>
        <taxon>Polypteriformes</taxon>
        <taxon>Polypteridae</taxon>
        <taxon>Polypterus</taxon>
    </lineage>
</organism>
<evidence type="ECO:0000256" key="2">
    <source>
        <dbReference type="SAM" id="MobiDB-lite"/>
    </source>
</evidence>
<keyword evidence="5" id="KW-1185">Reference proteome</keyword>
<dbReference type="AlphaFoldDB" id="A0A8X7XFV2"/>
<proteinExistence type="predicted"/>
<dbReference type="EMBL" id="JAATIS010002524">
    <property type="protein sequence ID" value="KAG2465272.1"/>
    <property type="molecule type" value="Genomic_DNA"/>
</dbReference>
<feature type="non-terminal residue" evidence="4">
    <location>
        <position position="1"/>
    </location>
</feature>
<accession>A0A8X7XFV2</accession>
<feature type="region of interest" description="Disordered" evidence="2">
    <location>
        <begin position="134"/>
        <end position="153"/>
    </location>
</feature>
<comment type="caution">
    <text evidence="4">The sequence shown here is derived from an EMBL/GenBank/DDBJ whole genome shotgun (WGS) entry which is preliminary data.</text>
</comment>
<dbReference type="InterPro" id="IPR002870">
    <property type="entry name" value="Peptidase_M12B_N"/>
</dbReference>
<gene>
    <name evidence="4" type="primary">Adamts16_1</name>
    <name evidence="4" type="ORF">GTO96_0009253</name>
</gene>